<feature type="compositionally biased region" description="Low complexity" evidence="1">
    <location>
        <begin position="1"/>
        <end position="12"/>
    </location>
</feature>
<accession>A0ABR2QQM1</accession>
<feature type="compositionally biased region" description="Acidic residues" evidence="1">
    <location>
        <begin position="100"/>
        <end position="112"/>
    </location>
</feature>
<keyword evidence="3" id="KW-1185">Reference proteome</keyword>
<protein>
    <submittedName>
        <fullName evidence="2">Uncharacterized protein</fullName>
    </submittedName>
</protein>
<dbReference type="Proteomes" id="UP001396334">
    <property type="component" value="Unassembled WGS sequence"/>
</dbReference>
<sequence>MIGKSKNSSKKSQINEAFQKIKSTFNDTLSPEHGEKGSSKDDRELAPSRETYDDALSSDDSEELVPSSEDGEALLIRDDEEHAPSSSSSSSDKDAPLLVDGEELASSPEDDE</sequence>
<reference evidence="2 3" key="1">
    <citation type="journal article" date="2024" name="G3 (Bethesda)">
        <title>Genome assembly of Hibiscus sabdariffa L. provides insights into metabolisms of medicinal natural products.</title>
        <authorList>
            <person name="Kim T."/>
        </authorList>
    </citation>
    <scope>NUCLEOTIDE SEQUENCE [LARGE SCALE GENOMIC DNA]</scope>
    <source>
        <strain evidence="2">TK-2024</strain>
        <tissue evidence="2">Old leaves</tissue>
    </source>
</reference>
<feature type="region of interest" description="Disordered" evidence="1">
    <location>
        <begin position="1"/>
        <end position="112"/>
    </location>
</feature>
<evidence type="ECO:0000256" key="1">
    <source>
        <dbReference type="SAM" id="MobiDB-lite"/>
    </source>
</evidence>
<organism evidence="2 3">
    <name type="scientific">Hibiscus sabdariffa</name>
    <name type="common">roselle</name>
    <dbReference type="NCBI Taxonomy" id="183260"/>
    <lineage>
        <taxon>Eukaryota</taxon>
        <taxon>Viridiplantae</taxon>
        <taxon>Streptophyta</taxon>
        <taxon>Embryophyta</taxon>
        <taxon>Tracheophyta</taxon>
        <taxon>Spermatophyta</taxon>
        <taxon>Magnoliopsida</taxon>
        <taxon>eudicotyledons</taxon>
        <taxon>Gunneridae</taxon>
        <taxon>Pentapetalae</taxon>
        <taxon>rosids</taxon>
        <taxon>malvids</taxon>
        <taxon>Malvales</taxon>
        <taxon>Malvaceae</taxon>
        <taxon>Malvoideae</taxon>
        <taxon>Hibiscus</taxon>
    </lineage>
</organism>
<evidence type="ECO:0000313" key="2">
    <source>
        <dbReference type="EMBL" id="KAK9002963.1"/>
    </source>
</evidence>
<comment type="caution">
    <text evidence="2">The sequence shown here is derived from an EMBL/GenBank/DDBJ whole genome shotgun (WGS) entry which is preliminary data.</text>
</comment>
<name>A0ABR2QQM1_9ROSI</name>
<gene>
    <name evidence="2" type="ORF">V6N11_060537</name>
</gene>
<feature type="compositionally biased region" description="Basic and acidic residues" evidence="1">
    <location>
        <begin position="30"/>
        <end position="52"/>
    </location>
</feature>
<dbReference type="EMBL" id="JBBPBN010000034">
    <property type="protein sequence ID" value="KAK9002963.1"/>
    <property type="molecule type" value="Genomic_DNA"/>
</dbReference>
<proteinExistence type="predicted"/>
<evidence type="ECO:0000313" key="3">
    <source>
        <dbReference type="Proteomes" id="UP001396334"/>
    </source>
</evidence>